<dbReference type="SUPFAM" id="SSF47384">
    <property type="entry name" value="Homodimeric domain of signal transducing histidine kinase"/>
    <property type="match status" value="1"/>
</dbReference>
<proteinExistence type="predicted"/>
<comment type="caution">
    <text evidence="15">The sequence shown here is derived from an EMBL/GenBank/DDBJ whole genome shotgun (WGS) entry which is preliminary data.</text>
</comment>
<dbReference type="EC" id="2.7.13.3" evidence="3"/>
<dbReference type="RefSeq" id="WP_183754356.1">
    <property type="nucleotide sequence ID" value="NZ_JACICC010000009.1"/>
</dbReference>
<evidence type="ECO:0000256" key="3">
    <source>
        <dbReference type="ARBA" id="ARBA00012438"/>
    </source>
</evidence>
<dbReference type="SMART" id="SM00387">
    <property type="entry name" value="HATPase_c"/>
    <property type="match status" value="1"/>
</dbReference>
<dbReference type="PROSITE" id="PS50109">
    <property type="entry name" value="HIS_KIN"/>
    <property type="match status" value="1"/>
</dbReference>
<feature type="transmembrane region" description="Helical" evidence="13">
    <location>
        <begin position="20"/>
        <end position="43"/>
    </location>
</feature>
<reference evidence="15 16" key="1">
    <citation type="submission" date="2020-08" db="EMBL/GenBank/DDBJ databases">
        <title>Genomic Encyclopedia of Type Strains, Phase IV (KMG-IV): sequencing the most valuable type-strain genomes for metagenomic binning, comparative biology and taxonomic classification.</title>
        <authorList>
            <person name="Goeker M."/>
        </authorList>
    </citation>
    <scope>NUCLEOTIDE SEQUENCE [LARGE SCALE GENOMIC DNA]</scope>
    <source>
        <strain evidence="15 16">DSM 28760</strain>
    </source>
</reference>
<evidence type="ECO:0000256" key="2">
    <source>
        <dbReference type="ARBA" id="ARBA00004141"/>
    </source>
</evidence>
<keyword evidence="6 13" id="KW-0812">Transmembrane</keyword>
<evidence type="ECO:0000256" key="1">
    <source>
        <dbReference type="ARBA" id="ARBA00000085"/>
    </source>
</evidence>
<comment type="catalytic activity">
    <reaction evidence="1">
        <text>ATP + protein L-histidine = ADP + protein N-phospho-L-histidine.</text>
        <dbReference type="EC" id="2.7.13.3"/>
    </reaction>
</comment>
<dbReference type="Pfam" id="PF02518">
    <property type="entry name" value="HATPase_c"/>
    <property type="match status" value="1"/>
</dbReference>
<evidence type="ECO:0000259" key="14">
    <source>
        <dbReference type="PROSITE" id="PS50109"/>
    </source>
</evidence>
<dbReference type="CDD" id="cd00075">
    <property type="entry name" value="HATPase"/>
    <property type="match status" value="1"/>
</dbReference>
<feature type="transmembrane region" description="Helical" evidence="13">
    <location>
        <begin position="161"/>
        <end position="182"/>
    </location>
</feature>
<evidence type="ECO:0000256" key="5">
    <source>
        <dbReference type="ARBA" id="ARBA00022679"/>
    </source>
</evidence>
<evidence type="ECO:0000256" key="7">
    <source>
        <dbReference type="ARBA" id="ARBA00022741"/>
    </source>
</evidence>
<keyword evidence="10 13" id="KW-1133">Transmembrane helix</keyword>
<protein>
    <recommendedName>
        <fullName evidence="3">histidine kinase</fullName>
        <ecNumber evidence="3">2.7.13.3</ecNumber>
    </recommendedName>
</protein>
<dbReference type="GO" id="GO:0005524">
    <property type="term" value="F:ATP binding"/>
    <property type="evidence" value="ECO:0007669"/>
    <property type="project" value="UniProtKB-KW"/>
</dbReference>
<feature type="region of interest" description="Disordered" evidence="12">
    <location>
        <begin position="431"/>
        <end position="456"/>
    </location>
</feature>
<dbReference type="InterPro" id="IPR003594">
    <property type="entry name" value="HATPase_dom"/>
</dbReference>
<keyword evidence="9" id="KW-0067">ATP-binding</keyword>
<keyword evidence="11" id="KW-0902">Two-component regulatory system</keyword>
<accession>A0A7W6EIM3</accession>
<evidence type="ECO:0000313" key="16">
    <source>
        <dbReference type="Proteomes" id="UP000537592"/>
    </source>
</evidence>
<dbReference type="SMART" id="SM00388">
    <property type="entry name" value="HisKA"/>
    <property type="match status" value="1"/>
</dbReference>
<dbReference type="EMBL" id="JACICC010000009">
    <property type="protein sequence ID" value="MBB3810937.1"/>
    <property type="molecule type" value="Genomic_DNA"/>
</dbReference>
<name>A0A7W6EIM3_9HYPH</name>
<evidence type="ECO:0000256" key="4">
    <source>
        <dbReference type="ARBA" id="ARBA00022553"/>
    </source>
</evidence>
<dbReference type="Gene3D" id="3.30.565.10">
    <property type="entry name" value="Histidine kinase-like ATPase, C-terminal domain"/>
    <property type="match status" value="1"/>
</dbReference>
<dbReference type="CDD" id="cd00082">
    <property type="entry name" value="HisKA"/>
    <property type="match status" value="1"/>
</dbReference>
<evidence type="ECO:0000256" key="11">
    <source>
        <dbReference type="ARBA" id="ARBA00023012"/>
    </source>
</evidence>
<dbReference type="Proteomes" id="UP000537592">
    <property type="component" value="Unassembled WGS sequence"/>
</dbReference>
<sequence>MSAPEIASPAGRPPSLRRDLAVGLSLGLSLFWLLAMITAGFVVRHELEEIFDAALRQTAERILPLAVIEQINAEDAPTSRQISALGPPMTGQITYVLRGRDGRIALFSDDADLAVFAQPLAEGFHTVNDHRIYARSAVSGAYRIEVAEPFSYRREARLDTIGSMFLPLILLLPASFIGIGLFTRARLAPIAALSVEVAGRDASDLSPLTTPGLQLELVPIRTAVDRLMARLSRTLDAERSFTANAAHELRTPVAAVLAQTQRLVAEAPEGPLRQRAQGIEAELKRVARLAEKLLHLSRAEGGGVLADIASDMAPILSMVAEDFVRAGHGERLRLSLPEDGASSRIDPDAFAILARNLIENALIHGDSAKPVEVTLAPDGGLTVSNAGPVIPPEVLSRLTARFERAGSISGGSGLGLAIAAAITRGTGATLTLTSPAPGRSDGFEARFRPAGRHASQ</sequence>
<evidence type="ECO:0000256" key="12">
    <source>
        <dbReference type="SAM" id="MobiDB-lite"/>
    </source>
</evidence>
<dbReference type="PANTHER" id="PTHR45436:SF14">
    <property type="entry name" value="SENSOR PROTEIN QSEC"/>
    <property type="match status" value="1"/>
</dbReference>
<evidence type="ECO:0000256" key="10">
    <source>
        <dbReference type="ARBA" id="ARBA00022989"/>
    </source>
</evidence>
<dbReference type="AlphaFoldDB" id="A0A7W6EIM3"/>
<dbReference type="InterPro" id="IPR036890">
    <property type="entry name" value="HATPase_C_sf"/>
</dbReference>
<dbReference type="GO" id="GO:0005886">
    <property type="term" value="C:plasma membrane"/>
    <property type="evidence" value="ECO:0007669"/>
    <property type="project" value="TreeGrafter"/>
</dbReference>
<dbReference type="PANTHER" id="PTHR45436">
    <property type="entry name" value="SENSOR HISTIDINE KINASE YKOH"/>
    <property type="match status" value="1"/>
</dbReference>
<dbReference type="InterPro" id="IPR036097">
    <property type="entry name" value="HisK_dim/P_sf"/>
</dbReference>
<feature type="domain" description="Histidine kinase" evidence="14">
    <location>
        <begin position="244"/>
        <end position="434"/>
    </location>
</feature>
<dbReference type="Gene3D" id="1.20.5.1040">
    <property type="entry name" value="Sensor protein qsec"/>
    <property type="match status" value="1"/>
</dbReference>
<comment type="subcellular location">
    <subcellularLocation>
        <location evidence="2">Membrane</location>
        <topology evidence="2">Multi-pass membrane protein</topology>
    </subcellularLocation>
</comment>
<dbReference type="GO" id="GO:0000155">
    <property type="term" value="F:phosphorelay sensor kinase activity"/>
    <property type="evidence" value="ECO:0007669"/>
    <property type="project" value="InterPro"/>
</dbReference>
<dbReference type="InterPro" id="IPR003661">
    <property type="entry name" value="HisK_dim/P_dom"/>
</dbReference>
<evidence type="ECO:0000256" key="8">
    <source>
        <dbReference type="ARBA" id="ARBA00022777"/>
    </source>
</evidence>
<dbReference type="InterPro" id="IPR005467">
    <property type="entry name" value="His_kinase_dom"/>
</dbReference>
<keyword evidence="8 15" id="KW-0418">Kinase</keyword>
<evidence type="ECO:0000313" key="15">
    <source>
        <dbReference type="EMBL" id="MBB3810937.1"/>
    </source>
</evidence>
<dbReference type="SUPFAM" id="SSF55874">
    <property type="entry name" value="ATPase domain of HSP90 chaperone/DNA topoisomerase II/histidine kinase"/>
    <property type="match status" value="1"/>
</dbReference>
<dbReference type="InterPro" id="IPR050428">
    <property type="entry name" value="TCS_sensor_his_kinase"/>
</dbReference>
<gene>
    <name evidence="15" type="ORF">FHS81_003047</name>
</gene>
<keyword evidence="16" id="KW-1185">Reference proteome</keyword>
<evidence type="ECO:0000256" key="13">
    <source>
        <dbReference type="SAM" id="Phobius"/>
    </source>
</evidence>
<dbReference type="Pfam" id="PF00512">
    <property type="entry name" value="HisKA"/>
    <property type="match status" value="1"/>
</dbReference>
<keyword evidence="7" id="KW-0547">Nucleotide-binding</keyword>
<keyword evidence="4" id="KW-0597">Phosphoprotein</keyword>
<keyword evidence="13" id="KW-0472">Membrane</keyword>
<organism evidence="15 16">
    <name type="scientific">Pseudochelatococcus contaminans</name>
    <dbReference type="NCBI Taxonomy" id="1538103"/>
    <lineage>
        <taxon>Bacteria</taxon>
        <taxon>Pseudomonadati</taxon>
        <taxon>Pseudomonadota</taxon>
        <taxon>Alphaproteobacteria</taxon>
        <taxon>Hyphomicrobiales</taxon>
        <taxon>Chelatococcaceae</taxon>
        <taxon>Pseudochelatococcus</taxon>
    </lineage>
</organism>
<evidence type="ECO:0000256" key="6">
    <source>
        <dbReference type="ARBA" id="ARBA00022692"/>
    </source>
</evidence>
<keyword evidence="5 15" id="KW-0808">Transferase</keyword>
<evidence type="ECO:0000256" key="9">
    <source>
        <dbReference type="ARBA" id="ARBA00022840"/>
    </source>
</evidence>
<dbReference type="Gene3D" id="1.10.287.130">
    <property type="match status" value="1"/>
</dbReference>